<gene>
    <name evidence="13" type="ORF">FVE85_6177</name>
</gene>
<dbReference type="GO" id="GO:0000981">
    <property type="term" value="F:DNA-binding transcription factor activity, RNA polymerase II-specific"/>
    <property type="evidence" value="ECO:0007669"/>
    <property type="project" value="TreeGrafter"/>
</dbReference>
<evidence type="ECO:0000256" key="7">
    <source>
        <dbReference type="ARBA" id="ARBA00023125"/>
    </source>
</evidence>
<evidence type="ECO:0000256" key="8">
    <source>
        <dbReference type="ARBA" id="ARBA00023163"/>
    </source>
</evidence>
<evidence type="ECO:0000313" key="14">
    <source>
        <dbReference type="Proteomes" id="UP000324585"/>
    </source>
</evidence>
<keyword evidence="7" id="KW-0238">DNA-binding</keyword>
<evidence type="ECO:0000256" key="1">
    <source>
        <dbReference type="ARBA" id="ARBA00004123"/>
    </source>
</evidence>
<evidence type="ECO:0000256" key="11">
    <source>
        <dbReference type="SAM" id="MobiDB-lite"/>
    </source>
</evidence>
<feature type="compositionally biased region" description="Basic and acidic residues" evidence="11">
    <location>
        <begin position="241"/>
        <end position="253"/>
    </location>
</feature>
<keyword evidence="9" id="KW-0539">Nucleus</keyword>
<evidence type="ECO:0000256" key="4">
    <source>
        <dbReference type="ARBA" id="ARBA00022771"/>
    </source>
</evidence>
<evidence type="ECO:0000256" key="9">
    <source>
        <dbReference type="ARBA" id="ARBA00023242"/>
    </source>
</evidence>
<feature type="domain" description="C2H2-type" evidence="12">
    <location>
        <begin position="180"/>
        <end position="207"/>
    </location>
</feature>
<feature type="region of interest" description="Disordered" evidence="11">
    <location>
        <begin position="360"/>
        <end position="407"/>
    </location>
</feature>
<dbReference type="PANTHER" id="PTHR24384:SF189">
    <property type="entry name" value="C2H2-TYPE DOMAIN-CONTAINING PROTEIN-RELATED"/>
    <property type="match status" value="1"/>
</dbReference>
<feature type="compositionally biased region" description="Polar residues" evidence="11">
    <location>
        <begin position="227"/>
        <end position="240"/>
    </location>
</feature>
<feature type="compositionally biased region" description="Basic and acidic residues" evidence="11">
    <location>
        <begin position="110"/>
        <end position="121"/>
    </location>
</feature>
<evidence type="ECO:0000256" key="3">
    <source>
        <dbReference type="ARBA" id="ARBA00022737"/>
    </source>
</evidence>
<dbReference type="Gene3D" id="3.30.160.60">
    <property type="entry name" value="Classic Zinc Finger"/>
    <property type="match status" value="2"/>
</dbReference>
<accession>A0A5J4Z671</accession>
<evidence type="ECO:0000256" key="6">
    <source>
        <dbReference type="ARBA" id="ARBA00023015"/>
    </source>
</evidence>
<feature type="region of interest" description="Disordered" evidence="11">
    <location>
        <begin position="227"/>
        <end position="286"/>
    </location>
</feature>
<sequence length="407" mass="44005">MLGGGSHAESAHVEAAAARNGLGGCHVVDHISVIRSDGDESTYPPRSEPDDSAHSPAGVRSTSPPFRPMEQQKRKAPEAPLHSSEQLQQQQHPERDGKKKKKQTKQQNQETEKQKATHEARAPVSDLSASRAGGTEGLEKSRLHTKTDGEDGGGHPDGSHRATDTANGGASAKGAEEKLYPCPHCDRKFNKRTNMVIHTRKHTGEKPYKCRNLGCGRSFMWKSSASFHENSCNKPRPNSLNERDASEGGDREMLPSLMNEGPGHPASSHRGQNRVASGESSAGTYNHAPQEVGVLLKNATSLLSASRAQGFVREGQMHVDVSSGGTQQGSVMFPPSLADMVVRQQQQQQQLPLSASLGPTGVAGGVLNGVSHGFPTEQSQWARPPRSAQQQQQQQQQQKQKQHQQKQ</sequence>
<dbReference type="SUPFAM" id="SSF57667">
    <property type="entry name" value="beta-beta-alpha zinc fingers"/>
    <property type="match status" value="1"/>
</dbReference>
<dbReference type="Proteomes" id="UP000324585">
    <property type="component" value="Unassembled WGS sequence"/>
</dbReference>
<feature type="region of interest" description="Disordered" evidence="11">
    <location>
        <begin position="33"/>
        <end position="183"/>
    </location>
</feature>
<dbReference type="OrthoDB" id="3437960at2759"/>
<evidence type="ECO:0000259" key="12">
    <source>
        <dbReference type="PROSITE" id="PS50157"/>
    </source>
</evidence>
<feature type="compositionally biased region" description="Basic and acidic residues" evidence="11">
    <location>
        <begin position="174"/>
        <end position="183"/>
    </location>
</feature>
<dbReference type="GO" id="GO:0005634">
    <property type="term" value="C:nucleus"/>
    <property type="evidence" value="ECO:0007669"/>
    <property type="project" value="UniProtKB-SubCell"/>
</dbReference>
<dbReference type="AlphaFoldDB" id="A0A5J4Z671"/>
<dbReference type="EMBL" id="VRMN01000001">
    <property type="protein sequence ID" value="KAA8498592.1"/>
    <property type="molecule type" value="Genomic_DNA"/>
</dbReference>
<feature type="domain" description="C2H2-type" evidence="12">
    <location>
        <begin position="208"/>
        <end position="237"/>
    </location>
</feature>
<dbReference type="PROSITE" id="PS50157">
    <property type="entry name" value="ZINC_FINGER_C2H2_2"/>
    <property type="match status" value="2"/>
</dbReference>
<name>A0A5J4Z671_PORPP</name>
<dbReference type="GO" id="GO:0000978">
    <property type="term" value="F:RNA polymerase II cis-regulatory region sequence-specific DNA binding"/>
    <property type="evidence" value="ECO:0007669"/>
    <property type="project" value="TreeGrafter"/>
</dbReference>
<dbReference type="InterPro" id="IPR050752">
    <property type="entry name" value="C2H2-ZF_domain"/>
</dbReference>
<evidence type="ECO:0000313" key="13">
    <source>
        <dbReference type="EMBL" id="KAA8498592.1"/>
    </source>
</evidence>
<comment type="subcellular location">
    <subcellularLocation>
        <location evidence="1">Nucleus</location>
    </subcellularLocation>
</comment>
<feature type="compositionally biased region" description="Polar residues" evidence="11">
    <location>
        <begin position="274"/>
        <end position="284"/>
    </location>
</feature>
<proteinExistence type="predicted"/>
<keyword evidence="2" id="KW-0479">Metal-binding</keyword>
<evidence type="ECO:0000256" key="2">
    <source>
        <dbReference type="ARBA" id="ARBA00022723"/>
    </source>
</evidence>
<keyword evidence="8" id="KW-0804">Transcription</keyword>
<dbReference type="PANTHER" id="PTHR24384">
    <property type="entry name" value="FINGER PUTATIVE TRANSCRIPTION FACTOR FAMILY-RELATED"/>
    <property type="match status" value="1"/>
</dbReference>
<keyword evidence="14" id="KW-1185">Reference proteome</keyword>
<dbReference type="SMART" id="SM00355">
    <property type="entry name" value="ZnF_C2H2"/>
    <property type="match status" value="2"/>
</dbReference>
<dbReference type="InterPro" id="IPR013087">
    <property type="entry name" value="Znf_C2H2_type"/>
</dbReference>
<keyword evidence="5" id="KW-0862">Zinc</keyword>
<keyword evidence="3" id="KW-0677">Repeat</keyword>
<reference evidence="14" key="1">
    <citation type="journal article" date="2019" name="Nat. Commun.">
        <title>Expansion of phycobilisome linker gene families in mesophilic red algae.</title>
        <authorList>
            <person name="Lee J."/>
            <person name="Kim D."/>
            <person name="Bhattacharya D."/>
            <person name="Yoon H.S."/>
        </authorList>
    </citation>
    <scope>NUCLEOTIDE SEQUENCE [LARGE SCALE GENOMIC DNA]</scope>
    <source>
        <strain evidence="14">CCMP 1328</strain>
    </source>
</reference>
<dbReference type="InterPro" id="IPR036236">
    <property type="entry name" value="Znf_C2H2_sf"/>
</dbReference>
<dbReference type="PROSITE" id="PS00028">
    <property type="entry name" value="ZINC_FINGER_C2H2_1"/>
    <property type="match status" value="1"/>
</dbReference>
<keyword evidence="4 10" id="KW-0863">Zinc-finger</keyword>
<feature type="compositionally biased region" description="Basic and acidic residues" evidence="11">
    <location>
        <begin position="137"/>
        <end position="163"/>
    </location>
</feature>
<dbReference type="GO" id="GO:0008270">
    <property type="term" value="F:zinc ion binding"/>
    <property type="evidence" value="ECO:0007669"/>
    <property type="project" value="UniProtKB-KW"/>
</dbReference>
<feature type="compositionally biased region" description="Low complexity" evidence="11">
    <location>
        <begin position="80"/>
        <end position="91"/>
    </location>
</feature>
<organism evidence="13 14">
    <name type="scientific">Porphyridium purpureum</name>
    <name type="common">Red alga</name>
    <name type="synonym">Porphyridium cruentum</name>
    <dbReference type="NCBI Taxonomy" id="35688"/>
    <lineage>
        <taxon>Eukaryota</taxon>
        <taxon>Rhodophyta</taxon>
        <taxon>Bangiophyceae</taxon>
        <taxon>Porphyridiales</taxon>
        <taxon>Porphyridiaceae</taxon>
        <taxon>Porphyridium</taxon>
    </lineage>
</organism>
<protein>
    <submittedName>
        <fullName evidence="13">Zinc finger protein 18</fullName>
    </submittedName>
</protein>
<feature type="compositionally biased region" description="Low complexity" evidence="11">
    <location>
        <begin position="389"/>
        <end position="399"/>
    </location>
</feature>
<evidence type="ECO:0000256" key="10">
    <source>
        <dbReference type="PROSITE-ProRule" id="PRU00042"/>
    </source>
</evidence>
<evidence type="ECO:0000256" key="5">
    <source>
        <dbReference type="ARBA" id="ARBA00022833"/>
    </source>
</evidence>
<keyword evidence="6" id="KW-0805">Transcription regulation</keyword>
<comment type="caution">
    <text evidence="13">The sequence shown here is derived from an EMBL/GenBank/DDBJ whole genome shotgun (WGS) entry which is preliminary data.</text>
</comment>